<gene>
    <name evidence="4" type="ORF">J0S82_004467</name>
</gene>
<feature type="region of interest" description="Disordered" evidence="1">
    <location>
        <begin position="1128"/>
        <end position="1150"/>
    </location>
</feature>
<dbReference type="GO" id="GO:0005886">
    <property type="term" value="C:plasma membrane"/>
    <property type="evidence" value="ECO:0007669"/>
    <property type="project" value="TreeGrafter"/>
</dbReference>
<feature type="region of interest" description="Disordered" evidence="1">
    <location>
        <begin position="217"/>
        <end position="242"/>
    </location>
</feature>
<accession>A0A8J6AGE1</accession>
<evidence type="ECO:0000313" key="4">
    <source>
        <dbReference type="EMBL" id="KAG8518537.1"/>
    </source>
</evidence>
<dbReference type="SUPFAM" id="SSF49265">
    <property type="entry name" value="Fibronectin type III"/>
    <property type="match status" value="4"/>
</dbReference>
<feature type="compositionally biased region" description="Polar residues" evidence="1">
    <location>
        <begin position="746"/>
        <end position="756"/>
    </location>
</feature>
<dbReference type="FunFam" id="2.60.40.10:FF:000842">
    <property type="entry name" value="Interferon receptor 1 isoform 4"/>
    <property type="match status" value="1"/>
</dbReference>
<dbReference type="InterPro" id="IPR013783">
    <property type="entry name" value="Ig-like_fold"/>
</dbReference>
<dbReference type="InterPro" id="IPR036116">
    <property type="entry name" value="FN3_sf"/>
</dbReference>
<feature type="domain" description="Fibronectin type-III" evidence="3">
    <location>
        <begin position="241"/>
        <end position="425"/>
    </location>
</feature>
<dbReference type="Pfam" id="PF09294">
    <property type="entry name" value="Interfer-bind"/>
    <property type="match status" value="2"/>
</dbReference>
<feature type="transmembrane region" description="Helical" evidence="2">
    <location>
        <begin position="147"/>
        <end position="168"/>
    </location>
</feature>
<feature type="compositionally biased region" description="Polar residues" evidence="1">
    <location>
        <begin position="230"/>
        <end position="242"/>
    </location>
</feature>
<keyword evidence="2" id="KW-0472">Membrane</keyword>
<feature type="region of interest" description="Disordered" evidence="1">
    <location>
        <begin position="171"/>
        <end position="194"/>
    </location>
</feature>
<dbReference type="Gene3D" id="2.60.40.10">
    <property type="entry name" value="Immunoglobulins"/>
    <property type="match status" value="4"/>
</dbReference>
<dbReference type="PANTHER" id="PTHR20859">
    <property type="entry name" value="INTERFERON/INTERLEUKIN RECEPTOR"/>
    <property type="match status" value="1"/>
</dbReference>
<feature type="region of interest" description="Disordered" evidence="1">
    <location>
        <begin position="998"/>
        <end position="1035"/>
    </location>
</feature>
<comment type="caution">
    <text evidence="4">The sequence shown here is derived from an EMBL/GenBank/DDBJ whole genome shotgun (WGS) entry which is preliminary data.</text>
</comment>
<feature type="region of interest" description="Disordered" evidence="1">
    <location>
        <begin position="84"/>
        <end position="129"/>
    </location>
</feature>
<feature type="domain" description="Fibronectin type-III" evidence="3">
    <location>
        <begin position="445"/>
        <end position="533"/>
    </location>
</feature>
<keyword evidence="2" id="KW-1133">Transmembrane helix</keyword>
<dbReference type="PANTHER" id="PTHR20859:SF54">
    <property type="entry name" value="INTERFERON ALPHA_BETA RECEPTOR 1"/>
    <property type="match status" value="1"/>
</dbReference>
<dbReference type="InterPro" id="IPR003961">
    <property type="entry name" value="FN3_dom"/>
</dbReference>
<protein>
    <submittedName>
        <fullName evidence="4">Interferon alpha/beta receptor 1</fullName>
    </submittedName>
</protein>
<evidence type="ECO:0000259" key="3">
    <source>
        <dbReference type="SMART" id="SM00060"/>
    </source>
</evidence>
<feature type="transmembrane region" description="Helical" evidence="2">
    <location>
        <begin position="654"/>
        <end position="674"/>
    </location>
</feature>
<dbReference type="Pfam" id="PF01108">
    <property type="entry name" value="Tissue_fac"/>
    <property type="match status" value="1"/>
</dbReference>
<dbReference type="InterPro" id="IPR050650">
    <property type="entry name" value="Type-II_Cytokine-TF_Rcpt"/>
</dbReference>
<keyword evidence="4" id="KW-0675">Receptor</keyword>
<organism evidence="4 5">
    <name type="scientific">Galemys pyrenaicus</name>
    <name type="common">Iberian desman</name>
    <name type="synonym">Pyrenean desman</name>
    <dbReference type="NCBI Taxonomy" id="202257"/>
    <lineage>
        <taxon>Eukaryota</taxon>
        <taxon>Metazoa</taxon>
        <taxon>Chordata</taxon>
        <taxon>Craniata</taxon>
        <taxon>Vertebrata</taxon>
        <taxon>Euteleostomi</taxon>
        <taxon>Mammalia</taxon>
        <taxon>Eutheria</taxon>
        <taxon>Laurasiatheria</taxon>
        <taxon>Eulipotyphla</taxon>
        <taxon>Talpidae</taxon>
        <taxon>Galemys</taxon>
    </lineage>
</organism>
<dbReference type="InterPro" id="IPR015373">
    <property type="entry name" value="Interferon/interleukin_rcp_dom"/>
</dbReference>
<feature type="compositionally biased region" description="Polar residues" evidence="1">
    <location>
        <begin position="1017"/>
        <end position="1035"/>
    </location>
</feature>
<dbReference type="OrthoDB" id="9944680at2759"/>
<evidence type="ECO:0000256" key="2">
    <source>
        <dbReference type="SAM" id="Phobius"/>
    </source>
</evidence>
<feature type="compositionally biased region" description="Gly residues" evidence="1">
    <location>
        <begin position="112"/>
        <end position="124"/>
    </location>
</feature>
<feature type="non-terminal residue" evidence="4">
    <location>
        <position position="1"/>
    </location>
</feature>
<name>A0A8J6AGE1_GALPY</name>
<keyword evidence="5" id="KW-1185">Reference proteome</keyword>
<feature type="region of interest" description="Disordered" evidence="1">
    <location>
        <begin position="1"/>
        <end position="62"/>
    </location>
</feature>
<dbReference type="CDD" id="cd00063">
    <property type="entry name" value="FN3"/>
    <property type="match status" value="1"/>
</dbReference>
<proteinExistence type="predicted"/>
<feature type="domain" description="Fibronectin type-III" evidence="3">
    <location>
        <begin position="548"/>
        <end position="632"/>
    </location>
</feature>
<feature type="region of interest" description="Disordered" evidence="1">
    <location>
        <begin position="746"/>
        <end position="779"/>
    </location>
</feature>
<dbReference type="SMART" id="SM00060">
    <property type="entry name" value="FN3"/>
    <property type="match status" value="3"/>
</dbReference>
<sequence>ACPRDTAWPAEQSPQLCLPEPSPRRPPRPGNPQSARPQRAERADPARGTAEAELPEAAQAHERGARALELGPAGAAVFPETAGAAGLASTQPRLPQAARGGEHARAARSEGAGRGAGGGWGCVRGRGRVRRPVHPPLRRDCGAGGDLRTMLTLLGVTILALVAGLPWVRSGGAGGRSARPEAHRGGQCCERTRGRGGLRVAGPGACARGLRATCGGGEVRGTGREPGSVKHSSTSVRENTLESPQNVEISIIDDNYTLMWSSPESVRNVTFSAEYKMYETNWSGVPGCQHITGTRCDFSLRENVYEDIDLHIRAQKGNSTSPWSKVYSFIPFKKAQIGPPEVHLKAEDKAIIVNISPHGMMWALAWHEFTYNLVIWKNSSSMEVSSILASEERTLTVNPRDKIYKLSPATTYCLKVRAKYTLGSQNKNASYSPVYCINTTAENKLPPPENLQLEAKNQSYVLKWDYLYEGITFQAKWIPSYLKETYGSRSREWRQIPGCKDVKTTQCVFPQKTFPNGIHYYVRVQASRGNDTSFWSREKQFDTKAETVIFPPSIIVRPTGQNSLRVSISSPKDSENRLVERAYDFIYEIVYWENNSDASRTVLEKADFTIWNLKALTVYCVKAKVLIKEHKKNNSSVFSAPECGRTMPGTTSKIIIIVGILTALFCFLIVIYSVKFLLKSINYVFFPSNKPPSAINEYVSEQPLANLLLFTSEEQTERCFIIENSNPTTPVEENNQIGEVYKKYSSQTSEDSGNYSNEDENNGHKTSDEFPQQEAPQPAVNSKVVGHLGGLHTEPEFPAPLRATAVCLHSPPRCRGPPVHAVLLCGKGMSVLLGPSGPAGHSTRRPAASFPVLRPPALSGLGVKAGPFCWVAAPRCTALGWTRLSRRSGDGAKRSDLIQVKKLLEVTVTFKMGMLRLVTGQNSPFQSLLPDRGEGKGKSCEEHTGSPVYSATVSTEVAVSSGGREGWEPLSGEGRALRTDAALLMGRALPLPEPELLEERSRGQGHPDPCVHGPRCRTQQRPTSDQLQRQQGTEQALSVRAGRQGVLQPSVAFGLLLLWPHHLERAARCGAGGAWGIGRSQPQRISTLSGLWPLLLSTALCHEVLCGRAVGSAAGAGAASLAQVRPLTHPRHTPGAAVRPRARPRRPSPMLMAGGWKNLVTSIYPTPEVPYLKHTTAGASLRKCDSGGLAAPRLMPYRPGAVQHAGPSPPQETSCLHWTSSEEAAVLWAVEENPDTETACSEKMGRSPLCGGVRSSNPLVFGAFVWSQTMLVNAHVRPKRDPSTPARSPPILHTRGGGEGAVLHLLIRNTAWFSELESPRNPNLHSACRGLLQAVTCQAASGCLEGLGTRTAAVFLCLLPGTLCPLAGQAFVLPGVWPPQAHELPLKTDPQHPQQRCAAPCLAHSPAVSAVTERAAADAHPRAQLLCPHTCCWSGGALPGATPQPHTSTNLPAICTHWTLKVNTAGSVSPKRVSFSGDPSPGRPLQVRGRVRGSLISSQVMPEVKSLGDSAGAALPRQHWEAPTRGLFVNSGQLHSPSAPLSTPVSCSLAKNPIHADA</sequence>
<dbReference type="EMBL" id="JAGFMF010011629">
    <property type="protein sequence ID" value="KAG8518537.1"/>
    <property type="molecule type" value="Genomic_DNA"/>
</dbReference>
<evidence type="ECO:0000313" key="5">
    <source>
        <dbReference type="Proteomes" id="UP000700334"/>
    </source>
</evidence>
<keyword evidence="2" id="KW-0812">Transmembrane</keyword>
<evidence type="ECO:0000256" key="1">
    <source>
        <dbReference type="SAM" id="MobiDB-lite"/>
    </source>
</evidence>
<reference evidence="4" key="1">
    <citation type="journal article" date="2021" name="Evol. Appl.">
        <title>The genome of the Pyrenean desman and the effects of bottlenecks and inbreeding on the genomic landscape of an endangered species.</title>
        <authorList>
            <person name="Escoda L."/>
            <person name="Castresana J."/>
        </authorList>
    </citation>
    <scope>NUCLEOTIDE SEQUENCE</scope>
    <source>
        <strain evidence="4">IBE-C5619</strain>
    </source>
</reference>
<dbReference type="GO" id="GO:0004905">
    <property type="term" value="F:type I interferon receptor activity"/>
    <property type="evidence" value="ECO:0007669"/>
    <property type="project" value="TreeGrafter"/>
</dbReference>
<dbReference type="Proteomes" id="UP000700334">
    <property type="component" value="Unassembled WGS sequence"/>
</dbReference>